<keyword evidence="3" id="KW-1185">Reference proteome</keyword>
<feature type="region of interest" description="Disordered" evidence="1">
    <location>
        <begin position="1"/>
        <end position="57"/>
    </location>
</feature>
<dbReference type="PANTHER" id="PTHR33069:SF3">
    <property type="entry name" value="DYNEIN HEAVY CHAIN TAIL DOMAIN-CONTAINING PROTEIN"/>
    <property type="match status" value="1"/>
</dbReference>
<comment type="caution">
    <text evidence="2">The sequence shown here is derived from an EMBL/GenBank/DDBJ whole genome shotgun (WGS) entry which is preliminary data.</text>
</comment>
<proteinExistence type="predicted"/>
<dbReference type="EMBL" id="VSWC01000197">
    <property type="protein sequence ID" value="KAA1064672.1"/>
    <property type="molecule type" value="Genomic_DNA"/>
</dbReference>
<protein>
    <submittedName>
        <fullName evidence="2">Uncharacterized protein</fullName>
    </submittedName>
</protein>
<organism evidence="2 3">
    <name type="scientific">Puccinia graminis f. sp. tritici</name>
    <dbReference type="NCBI Taxonomy" id="56615"/>
    <lineage>
        <taxon>Eukaryota</taxon>
        <taxon>Fungi</taxon>
        <taxon>Dikarya</taxon>
        <taxon>Basidiomycota</taxon>
        <taxon>Pucciniomycotina</taxon>
        <taxon>Pucciniomycetes</taxon>
        <taxon>Pucciniales</taxon>
        <taxon>Pucciniaceae</taxon>
        <taxon>Puccinia</taxon>
    </lineage>
</organism>
<name>A0A5B0LJ89_PUCGR</name>
<evidence type="ECO:0000313" key="2">
    <source>
        <dbReference type="EMBL" id="KAA1064672.1"/>
    </source>
</evidence>
<dbReference type="AlphaFoldDB" id="A0A5B0LJ89"/>
<dbReference type="OrthoDB" id="2513151at2759"/>
<evidence type="ECO:0000256" key="1">
    <source>
        <dbReference type="SAM" id="MobiDB-lite"/>
    </source>
</evidence>
<gene>
    <name evidence="2" type="ORF">PGT21_011305</name>
</gene>
<reference evidence="2 3" key="1">
    <citation type="submission" date="2019-05" db="EMBL/GenBank/DDBJ databases">
        <title>Emergence of the Ug99 lineage of the wheat stem rust pathogen through somatic hybridization.</title>
        <authorList>
            <person name="Li F."/>
            <person name="Upadhyaya N.M."/>
            <person name="Sperschneider J."/>
            <person name="Matny O."/>
            <person name="Nguyen-Phuc H."/>
            <person name="Mago R."/>
            <person name="Raley C."/>
            <person name="Miller M.E."/>
            <person name="Silverstein K.A.T."/>
            <person name="Henningsen E."/>
            <person name="Hirsch C.D."/>
            <person name="Visser B."/>
            <person name="Pretorius Z.A."/>
            <person name="Steffenson B.J."/>
            <person name="Schwessinger B."/>
            <person name="Dodds P.N."/>
            <person name="Figueroa M."/>
        </authorList>
    </citation>
    <scope>NUCLEOTIDE SEQUENCE [LARGE SCALE GENOMIC DNA]</scope>
    <source>
        <strain evidence="2">21-0</strain>
    </source>
</reference>
<feature type="compositionally biased region" description="Acidic residues" evidence="1">
    <location>
        <begin position="20"/>
        <end position="39"/>
    </location>
</feature>
<sequence length="437" mass="50379">MSNPTNPSEEIDKMPNTADQSEEMSDESDLSEETDDISDTTDRSVSGQSDLSEGTRQTWQQGGVVYRQFSGLMDKCRAEPMSIQESASIDRVESKKDFLNQLHSTLLPLLQQHIVKLASEFKLDMLWGDRDAKFKTLLESQSELNHILDQINYAKYSICPAKSEPDASTCDQNLKEFKTYRISILREKLNSLLSQLELTFQFCRYLLEELPTSEYSMYCSDVFFLKRCFASGTSECCNTIDSTIRWMNRSDFYLIRDQWPDWIYTINEKFDEFMKLSGSDLISPNQKLRHKLLKLAKLVIPVIKLCRIFFSKLSKQVLSMTWLPLFTELSSQQIKTLRILPGYINSHLKNFLLGLKQTTNNNRATSASSLLMSAQEHSKDFQISVDLITSHIVPILPRTDDFPSQDYFRNWLGTWNTEHLVATENLVQAVKLIGRIE</sequence>
<dbReference type="PANTHER" id="PTHR33069">
    <property type="entry name" value="CHROMOSOME 7, WHOLE GENOME SHOTGUN SEQUENCE-RELATED"/>
    <property type="match status" value="1"/>
</dbReference>
<accession>A0A5B0LJ89</accession>
<evidence type="ECO:0000313" key="3">
    <source>
        <dbReference type="Proteomes" id="UP000324748"/>
    </source>
</evidence>
<dbReference type="Proteomes" id="UP000324748">
    <property type="component" value="Unassembled WGS sequence"/>
</dbReference>
<feature type="compositionally biased region" description="Polar residues" evidence="1">
    <location>
        <begin position="47"/>
        <end position="57"/>
    </location>
</feature>